<feature type="non-terminal residue" evidence="6">
    <location>
        <position position="394"/>
    </location>
</feature>
<comment type="similarity">
    <text evidence="2">Belongs to the TolB family.</text>
</comment>
<evidence type="ECO:0000256" key="4">
    <source>
        <dbReference type="ARBA" id="ARBA00022764"/>
    </source>
</evidence>
<evidence type="ECO:0000256" key="3">
    <source>
        <dbReference type="ARBA" id="ARBA00022729"/>
    </source>
</evidence>
<dbReference type="Gene3D" id="3.40.50.10070">
    <property type="entry name" value="TolB, N-terminal domain"/>
    <property type="match status" value="1"/>
</dbReference>
<dbReference type="GO" id="GO:0017038">
    <property type="term" value="P:protein import"/>
    <property type="evidence" value="ECO:0007669"/>
    <property type="project" value="InterPro"/>
</dbReference>
<dbReference type="Pfam" id="PF07676">
    <property type="entry name" value="PD40"/>
    <property type="match status" value="3"/>
</dbReference>
<dbReference type="PANTHER" id="PTHR36842:SF1">
    <property type="entry name" value="PROTEIN TOLB"/>
    <property type="match status" value="1"/>
</dbReference>
<keyword evidence="3" id="KW-0732">Signal</keyword>
<protein>
    <recommendedName>
        <fullName evidence="5">TolB N-terminal domain-containing protein</fullName>
    </recommendedName>
</protein>
<sequence length="394" mass="44633">MKKFYSACLVLLFLLSTFSTEVLSQLKIEITQGTKEPLKIAIIPFNKTLGLSESLVLYKVISKDLESFGEFIVIPPDSMLSLPKSEDEIFYRDWRLIDVDYLVLGSIQNPSIETKDINVTYSLFDITRQKTLYRGIIAGKTDSLRILAHNISDRIYEKIKGISGIFSTKILYVSKPSFLSDNYSLKIADIDGFNDISLFSSTQPILSPDWSPDGEQIAYVSFEKGRSSIFIQELFSGKRKSLKIQPGINSSPSWSPNGRYIAAVLSKEGNPDIFLYDLKKEKWIQLTDHYGIDTEPTWASNGKKLLFTSNRSGTPQLYEINLKSKKIRRKTFEGSYNARGRYSPDNKNLIFIHRQSGLFHVASQNLRTGKIKILTETNLDESPTVSPNGNLVIY</sequence>
<evidence type="ECO:0000256" key="1">
    <source>
        <dbReference type="ARBA" id="ARBA00004418"/>
    </source>
</evidence>
<dbReference type="InterPro" id="IPR014167">
    <property type="entry name" value="Tol-Pal_TolB"/>
</dbReference>
<reference evidence="6" key="1">
    <citation type="submission" date="2018-05" db="EMBL/GenBank/DDBJ databases">
        <authorList>
            <person name="Lanie J.A."/>
            <person name="Ng W.-L."/>
            <person name="Kazmierczak K.M."/>
            <person name="Andrzejewski T.M."/>
            <person name="Davidsen T.M."/>
            <person name="Wayne K.J."/>
            <person name="Tettelin H."/>
            <person name="Glass J.I."/>
            <person name="Rusch D."/>
            <person name="Podicherti R."/>
            <person name="Tsui H.-C.T."/>
            <person name="Winkler M.E."/>
        </authorList>
    </citation>
    <scope>NUCLEOTIDE SEQUENCE</scope>
</reference>
<name>A0A381TNQ8_9ZZZZ</name>
<dbReference type="Pfam" id="PF04052">
    <property type="entry name" value="TolB_N"/>
    <property type="match status" value="1"/>
</dbReference>
<dbReference type="AlphaFoldDB" id="A0A381TNQ8"/>
<dbReference type="InterPro" id="IPR011659">
    <property type="entry name" value="WD40"/>
</dbReference>
<proteinExistence type="inferred from homology"/>
<dbReference type="InterPro" id="IPR007195">
    <property type="entry name" value="TolB_N"/>
</dbReference>
<organism evidence="6">
    <name type="scientific">marine metagenome</name>
    <dbReference type="NCBI Taxonomy" id="408172"/>
    <lineage>
        <taxon>unclassified sequences</taxon>
        <taxon>metagenomes</taxon>
        <taxon>ecological metagenomes</taxon>
    </lineage>
</organism>
<dbReference type="SUPFAM" id="SSF69304">
    <property type="entry name" value="Tricorn protease N-terminal domain"/>
    <property type="match status" value="1"/>
</dbReference>
<feature type="domain" description="TolB N-terminal" evidence="5">
    <location>
        <begin position="26"/>
        <end position="131"/>
    </location>
</feature>
<evidence type="ECO:0000313" key="6">
    <source>
        <dbReference type="EMBL" id="SVA16417.1"/>
    </source>
</evidence>
<comment type="subcellular location">
    <subcellularLocation>
        <location evidence="1">Periplasm</location>
    </subcellularLocation>
</comment>
<dbReference type="GO" id="GO:0042597">
    <property type="term" value="C:periplasmic space"/>
    <property type="evidence" value="ECO:0007669"/>
    <property type="project" value="UniProtKB-SubCell"/>
</dbReference>
<dbReference type="InterPro" id="IPR011042">
    <property type="entry name" value="6-blade_b-propeller_TolB-like"/>
</dbReference>
<gene>
    <name evidence="6" type="ORF">METZ01_LOCUS69271</name>
</gene>
<dbReference type="NCBIfam" id="TIGR02800">
    <property type="entry name" value="propeller_TolB"/>
    <property type="match status" value="1"/>
</dbReference>
<keyword evidence="4" id="KW-0574">Periplasm</keyword>
<dbReference type="EMBL" id="UINC01004726">
    <property type="protein sequence ID" value="SVA16417.1"/>
    <property type="molecule type" value="Genomic_DNA"/>
</dbReference>
<evidence type="ECO:0000259" key="5">
    <source>
        <dbReference type="Pfam" id="PF04052"/>
    </source>
</evidence>
<dbReference type="PANTHER" id="PTHR36842">
    <property type="entry name" value="PROTEIN TOLB HOMOLOG"/>
    <property type="match status" value="1"/>
</dbReference>
<accession>A0A381TNQ8</accession>
<dbReference type="SUPFAM" id="SSF52964">
    <property type="entry name" value="TolB, N-terminal domain"/>
    <property type="match status" value="1"/>
</dbReference>
<evidence type="ECO:0000256" key="2">
    <source>
        <dbReference type="ARBA" id="ARBA00009820"/>
    </source>
</evidence>
<dbReference type="Gene3D" id="2.120.10.30">
    <property type="entry name" value="TolB, C-terminal domain"/>
    <property type="match status" value="1"/>
</dbReference>